<dbReference type="InterPro" id="IPR050297">
    <property type="entry name" value="LipidA_mod_glycosyltrf_83"/>
</dbReference>
<gene>
    <name evidence="9" type="ORF">QQ020_10795</name>
</gene>
<protein>
    <recommendedName>
        <fullName evidence="11">Glycosyltransferase RgtA/B/C/D-like domain-containing protein</fullName>
    </recommendedName>
</protein>
<keyword evidence="4" id="KW-0808">Transferase</keyword>
<reference evidence="9" key="1">
    <citation type="submission" date="2023-06" db="EMBL/GenBank/DDBJ databases">
        <title>Genomic of Agaribacillus aureum.</title>
        <authorList>
            <person name="Wang G."/>
        </authorList>
    </citation>
    <scope>NUCLEOTIDE SEQUENCE</scope>
    <source>
        <strain evidence="9">BMA12</strain>
    </source>
</reference>
<name>A0ABT8L680_9BACT</name>
<keyword evidence="2" id="KW-1003">Cell membrane</keyword>
<keyword evidence="7 8" id="KW-0472">Membrane</keyword>
<evidence type="ECO:0000256" key="4">
    <source>
        <dbReference type="ARBA" id="ARBA00022679"/>
    </source>
</evidence>
<feature type="transmembrane region" description="Helical" evidence="8">
    <location>
        <begin position="89"/>
        <end position="106"/>
    </location>
</feature>
<evidence type="ECO:0000256" key="7">
    <source>
        <dbReference type="ARBA" id="ARBA00023136"/>
    </source>
</evidence>
<comment type="caution">
    <text evidence="9">The sequence shown here is derived from an EMBL/GenBank/DDBJ whole genome shotgun (WGS) entry which is preliminary data.</text>
</comment>
<feature type="transmembrane region" description="Helical" evidence="8">
    <location>
        <begin position="289"/>
        <end position="306"/>
    </location>
</feature>
<proteinExistence type="predicted"/>
<evidence type="ECO:0000256" key="8">
    <source>
        <dbReference type="SAM" id="Phobius"/>
    </source>
</evidence>
<dbReference type="PANTHER" id="PTHR33908">
    <property type="entry name" value="MANNOSYLTRANSFERASE YKCB-RELATED"/>
    <property type="match status" value="1"/>
</dbReference>
<dbReference type="Proteomes" id="UP001172083">
    <property type="component" value="Unassembled WGS sequence"/>
</dbReference>
<dbReference type="EMBL" id="JAUJEB010000001">
    <property type="protein sequence ID" value="MDN5212537.1"/>
    <property type="molecule type" value="Genomic_DNA"/>
</dbReference>
<comment type="subcellular location">
    <subcellularLocation>
        <location evidence="1">Cell membrane</location>
        <topology evidence="1">Multi-pass membrane protein</topology>
    </subcellularLocation>
</comment>
<evidence type="ECO:0000256" key="6">
    <source>
        <dbReference type="ARBA" id="ARBA00022989"/>
    </source>
</evidence>
<feature type="transmembrane region" description="Helical" evidence="8">
    <location>
        <begin position="337"/>
        <end position="357"/>
    </location>
</feature>
<accession>A0ABT8L680</accession>
<dbReference type="PANTHER" id="PTHR33908:SF11">
    <property type="entry name" value="MEMBRANE PROTEIN"/>
    <property type="match status" value="1"/>
</dbReference>
<evidence type="ECO:0000256" key="2">
    <source>
        <dbReference type="ARBA" id="ARBA00022475"/>
    </source>
</evidence>
<keyword evidence="3" id="KW-0328">Glycosyltransferase</keyword>
<feature type="transmembrane region" description="Helical" evidence="8">
    <location>
        <begin position="113"/>
        <end position="129"/>
    </location>
</feature>
<keyword evidence="5 8" id="KW-0812">Transmembrane</keyword>
<feature type="transmembrane region" description="Helical" evidence="8">
    <location>
        <begin position="312"/>
        <end position="330"/>
    </location>
</feature>
<keyword evidence="6 8" id="KW-1133">Transmembrane helix</keyword>
<feature type="transmembrane region" description="Helical" evidence="8">
    <location>
        <begin position="166"/>
        <end position="194"/>
    </location>
</feature>
<evidence type="ECO:0000256" key="3">
    <source>
        <dbReference type="ARBA" id="ARBA00022676"/>
    </source>
</evidence>
<organism evidence="9 10">
    <name type="scientific">Agaribacillus aureus</name>
    <dbReference type="NCBI Taxonomy" id="3051825"/>
    <lineage>
        <taxon>Bacteria</taxon>
        <taxon>Pseudomonadati</taxon>
        <taxon>Bacteroidota</taxon>
        <taxon>Cytophagia</taxon>
        <taxon>Cytophagales</taxon>
        <taxon>Splendidivirgaceae</taxon>
        <taxon>Agaribacillus</taxon>
    </lineage>
</organism>
<evidence type="ECO:0000313" key="9">
    <source>
        <dbReference type="EMBL" id="MDN5212537.1"/>
    </source>
</evidence>
<feature type="transmembrane region" description="Helical" evidence="8">
    <location>
        <begin position="200"/>
        <end position="219"/>
    </location>
</feature>
<keyword evidence="10" id="KW-1185">Reference proteome</keyword>
<evidence type="ECO:0000256" key="1">
    <source>
        <dbReference type="ARBA" id="ARBA00004651"/>
    </source>
</evidence>
<evidence type="ECO:0008006" key="11">
    <source>
        <dbReference type="Google" id="ProtNLM"/>
    </source>
</evidence>
<sequence length="515" mass="59288">MKERKKIIFLLLIMLVFSGLIFLQIFKKNIAVLGDNATYYLLGLSINQGHGYSNLLEAGKPATNSFPPGYPLLMAVIMFFNKGVLIQKIANLFFLFGAVVFLFFVARKFVTSLQAFFIGVLCVTNFYLLRISTLMMSEASFIFFSMLSIWLITAETKKNPFKSLSFYALVFSVCFLWHIRTQGLALMIAILLFYLLKRQWYHAAFFSFLSTLCSLPWMLRNRALDLSGSRYLNQIMVKNQWRPEQGSIGLEELVYRFFETWRMLFVKAIPDSLFNFINYQQNHHDSPQLWVVALIILAIMGTGFIIKMKNYAFLFLAYIMLSVSIIGLWSAASYNRYVVVIIPILLLGFYGGLIYLLELATKKLNLHPRILLAVFIVSCVAQMPKIKALKVENSKKLSASFSNYFQLGTFIREKHPQGNVVVSSRKPSLFYLYARSYGCKYPYTTKHNEMLQGLVDRNVDYVIVEQLGYISTEKYLIPTIKAYPQFFGGVKALKNPNTYLFRFRKRKAAAYLSGK</sequence>
<evidence type="ECO:0000256" key="5">
    <source>
        <dbReference type="ARBA" id="ARBA00022692"/>
    </source>
</evidence>
<evidence type="ECO:0000313" key="10">
    <source>
        <dbReference type="Proteomes" id="UP001172083"/>
    </source>
</evidence>
<dbReference type="RefSeq" id="WP_346757855.1">
    <property type="nucleotide sequence ID" value="NZ_JAUJEB010000001.1"/>
</dbReference>
<feature type="transmembrane region" description="Helical" evidence="8">
    <location>
        <begin position="7"/>
        <end position="26"/>
    </location>
</feature>